<evidence type="ECO:0000313" key="10">
    <source>
        <dbReference type="Proteomes" id="UP001310890"/>
    </source>
</evidence>
<evidence type="ECO:0000256" key="1">
    <source>
        <dbReference type="ARBA" id="ARBA00004141"/>
    </source>
</evidence>
<comment type="caution">
    <text evidence="9">The sequence shown here is derived from an EMBL/GenBank/DDBJ whole genome shotgun (WGS) entry which is preliminary data.</text>
</comment>
<dbReference type="Proteomes" id="UP001310890">
    <property type="component" value="Unassembled WGS sequence"/>
</dbReference>
<gene>
    <name evidence="9" type="ORF">LTR62_008877</name>
</gene>
<evidence type="ECO:0000256" key="5">
    <source>
        <dbReference type="ARBA" id="ARBA00038359"/>
    </source>
</evidence>
<dbReference type="PANTHER" id="PTHR33048">
    <property type="entry name" value="PTH11-LIKE INTEGRAL MEMBRANE PROTEIN (AFU_ORTHOLOGUE AFUA_5G11245)"/>
    <property type="match status" value="1"/>
</dbReference>
<evidence type="ECO:0000256" key="4">
    <source>
        <dbReference type="ARBA" id="ARBA00023136"/>
    </source>
</evidence>
<keyword evidence="3 7" id="KW-1133">Transmembrane helix</keyword>
<organism evidence="9 10">
    <name type="scientific">Meristemomyces frigidus</name>
    <dbReference type="NCBI Taxonomy" id="1508187"/>
    <lineage>
        <taxon>Eukaryota</taxon>
        <taxon>Fungi</taxon>
        <taxon>Dikarya</taxon>
        <taxon>Ascomycota</taxon>
        <taxon>Pezizomycotina</taxon>
        <taxon>Dothideomycetes</taxon>
        <taxon>Dothideomycetidae</taxon>
        <taxon>Mycosphaerellales</taxon>
        <taxon>Teratosphaeriaceae</taxon>
        <taxon>Meristemomyces</taxon>
    </lineage>
</organism>
<dbReference type="AlphaFoldDB" id="A0AAN7TA55"/>
<proteinExistence type="inferred from homology"/>
<evidence type="ECO:0000256" key="6">
    <source>
        <dbReference type="SAM" id="MobiDB-lite"/>
    </source>
</evidence>
<dbReference type="InterPro" id="IPR052337">
    <property type="entry name" value="SAT4-like"/>
</dbReference>
<reference evidence="9" key="1">
    <citation type="submission" date="2023-08" db="EMBL/GenBank/DDBJ databases">
        <title>Black Yeasts Isolated from many extreme environments.</title>
        <authorList>
            <person name="Coleine C."/>
            <person name="Stajich J.E."/>
            <person name="Selbmann L."/>
        </authorList>
    </citation>
    <scope>NUCLEOTIDE SEQUENCE</scope>
    <source>
        <strain evidence="9">CCFEE 5401</strain>
    </source>
</reference>
<protein>
    <recommendedName>
        <fullName evidence="8">Rhodopsin domain-containing protein</fullName>
    </recommendedName>
</protein>
<feature type="compositionally biased region" description="Basic and acidic residues" evidence="6">
    <location>
        <begin position="201"/>
        <end position="215"/>
    </location>
</feature>
<evidence type="ECO:0000313" key="9">
    <source>
        <dbReference type="EMBL" id="KAK5107983.1"/>
    </source>
</evidence>
<dbReference type="GO" id="GO:0016020">
    <property type="term" value="C:membrane"/>
    <property type="evidence" value="ECO:0007669"/>
    <property type="project" value="UniProtKB-SubCell"/>
</dbReference>
<evidence type="ECO:0000259" key="8">
    <source>
        <dbReference type="Pfam" id="PF20684"/>
    </source>
</evidence>
<keyword evidence="2 7" id="KW-0812">Transmembrane</keyword>
<comment type="subcellular location">
    <subcellularLocation>
        <location evidence="1">Membrane</location>
        <topology evidence="1">Multi-pass membrane protein</topology>
    </subcellularLocation>
</comment>
<accession>A0AAN7TA55</accession>
<evidence type="ECO:0000256" key="2">
    <source>
        <dbReference type="ARBA" id="ARBA00022692"/>
    </source>
</evidence>
<comment type="similarity">
    <text evidence="5">Belongs to the SAT4 family.</text>
</comment>
<feature type="region of interest" description="Disordered" evidence="6">
    <location>
        <begin position="157"/>
        <end position="180"/>
    </location>
</feature>
<sequence length="251" mass="27474">MTDSAMLAIPVPLLWRLQVPLRRKLALAALLSSGVFVITAALVRITMTLKAHPSALTINRWGVRETLAGIVAINVPILNPIFSKTFWKGGNLRRETSTVGRQMTGNGSVDWGGITTQRSFAAFNPVRLPTHRTDDDFRVSPLARTWIDMSRIKHPDDQAASHYQTTLDSNNGSSSSSTVQDVEMGWPVGIQVKESYGVRHASRDADGEHFSRARTAEVPPSGQGEDPWIDTWSLPGYGHHVRITAGDAVSP</sequence>
<feature type="region of interest" description="Disordered" evidence="6">
    <location>
        <begin position="200"/>
        <end position="228"/>
    </location>
</feature>
<evidence type="ECO:0000256" key="7">
    <source>
        <dbReference type="SAM" id="Phobius"/>
    </source>
</evidence>
<feature type="transmembrane region" description="Helical" evidence="7">
    <location>
        <begin position="25"/>
        <end position="47"/>
    </location>
</feature>
<feature type="domain" description="Rhodopsin" evidence="8">
    <location>
        <begin position="1"/>
        <end position="84"/>
    </location>
</feature>
<keyword evidence="4 7" id="KW-0472">Membrane</keyword>
<name>A0AAN7TA55_9PEZI</name>
<evidence type="ECO:0000256" key="3">
    <source>
        <dbReference type="ARBA" id="ARBA00022989"/>
    </source>
</evidence>
<dbReference type="EMBL" id="JAVRRL010000099">
    <property type="protein sequence ID" value="KAK5107983.1"/>
    <property type="molecule type" value="Genomic_DNA"/>
</dbReference>
<dbReference type="PANTHER" id="PTHR33048:SF152">
    <property type="entry name" value="INTEGRAL MEMBRANE PROTEIN"/>
    <property type="match status" value="1"/>
</dbReference>
<dbReference type="Pfam" id="PF20684">
    <property type="entry name" value="Fung_rhodopsin"/>
    <property type="match status" value="1"/>
</dbReference>
<dbReference type="InterPro" id="IPR049326">
    <property type="entry name" value="Rhodopsin_dom_fungi"/>
</dbReference>